<reference evidence="3 6" key="3">
    <citation type="submission" date="2018-06" db="EMBL/GenBank/DDBJ databases">
        <title>Population genomics shows no distinction between pathogenic Candida krusei and environmental Pichia kudriavzevii: One species, four names.</title>
        <authorList>
            <person name="Douglass A.P."/>
            <person name="Offei B."/>
            <person name="Braun-Galleani S."/>
            <person name="Coughlan A.Y."/>
            <person name="Martos A."/>
            <person name="Ortiz-Merino R.A."/>
            <person name="Byrne K.P."/>
            <person name="Wolfe K.H."/>
        </authorList>
    </citation>
    <scope>NUCLEOTIDE SEQUENCE [LARGE SCALE GENOMIC DNA]</scope>
    <source>
        <strain evidence="3 6">CBS573</strain>
    </source>
</reference>
<evidence type="ECO:0000313" key="5">
    <source>
        <dbReference type="Proteomes" id="UP000189274"/>
    </source>
</evidence>
<feature type="coiled-coil region" evidence="1">
    <location>
        <begin position="230"/>
        <end position="295"/>
    </location>
</feature>
<keyword evidence="4" id="KW-0436">Ligase</keyword>
<dbReference type="VEuPathDB" id="FungiDB:C5L36_0E01340"/>
<evidence type="ECO:0000313" key="3">
    <source>
        <dbReference type="EMBL" id="AWU78072.1"/>
    </source>
</evidence>
<dbReference type="GO" id="GO:0016874">
    <property type="term" value="F:ligase activity"/>
    <property type="evidence" value="ECO:0007669"/>
    <property type="project" value="UniProtKB-KW"/>
</dbReference>
<keyword evidence="1" id="KW-0175">Coiled coil</keyword>
<gene>
    <name evidence="4" type="ORF">BOH78_0243</name>
    <name evidence="3" type="ORF">C5L36_0E01340</name>
</gene>
<dbReference type="Proteomes" id="UP000189274">
    <property type="component" value="Unassembled WGS sequence"/>
</dbReference>
<evidence type="ECO:0000313" key="4">
    <source>
        <dbReference type="EMBL" id="ONH77909.1"/>
    </source>
</evidence>
<dbReference type="OrthoDB" id="3997806at2759"/>
<keyword evidence="6" id="KW-1185">Reference proteome</keyword>
<evidence type="ECO:0000256" key="2">
    <source>
        <dbReference type="SAM" id="MobiDB-lite"/>
    </source>
</evidence>
<sequence length="318" mass="36109">MNSTQPSTPLGGDLQGPRHASLDDTTGMSPTTQFPTNMKKIGDLPFQTSYEEYDRFISEITARPVSGAEGVETSPRVGDHAYVDPVCFNGHLKNVRLLESRLNYRFLELESKLRFLRLLAAGTDLKQDDLALIEADSEAMSQQVESLEAQVEELKKIGKSLRKKIGKCVQQAEIRRCIEGKPILQDEINTMMHEIAEAREFFKENGLFDEPGLELLEWAKMFVNENLLGAELLVNNIDKLKKETRVLKEELTRVEGKIVSMEEQEKSLDEEIGRLQAEKEALEKHLSQLDQTEASDNDMRLSNEYSAITKLVETWETF</sequence>
<feature type="region of interest" description="Disordered" evidence="2">
    <location>
        <begin position="1"/>
        <end position="40"/>
    </location>
</feature>
<dbReference type="AlphaFoldDB" id="A0A1V2LUQ5"/>
<name>A0A1V2LUQ5_PICKU</name>
<feature type="coiled-coil region" evidence="1">
    <location>
        <begin position="130"/>
        <end position="164"/>
    </location>
</feature>
<dbReference type="EMBL" id="CP028777">
    <property type="protein sequence ID" value="AWU78072.1"/>
    <property type="molecule type" value="Genomic_DNA"/>
</dbReference>
<organism evidence="4 5">
    <name type="scientific">Pichia kudriavzevii</name>
    <name type="common">Yeast</name>
    <name type="synonym">Issatchenkia orientalis</name>
    <dbReference type="NCBI Taxonomy" id="4909"/>
    <lineage>
        <taxon>Eukaryota</taxon>
        <taxon>Fungi</taxon>
        <taxon>Dikarya</taxon>
        <taxon>Ascomycota</taxon>
        <taxon>Saccharomycotina</taxon>
        <taxon>Pichiomycetes</taxon>
        <taxon>Pichiales</taxon>
        <taxon>Pichiaceae</taxon>
        <taxon>Pichia</taxon>
    </lineage>
</organism>
<evidence type="ECO:0000313" key="6">
    <source>
        <dbReference type="Proteomes" id="UP000249293"/>
    </source>
</evidence>
<protein>
    <submittedName>
        <fullName evidence="4">Valine--tRNA ligase</fullName>
    </submittedName>
</protein>
<reference evidence="4" key="2">
    <citation type="submission" date="2017-01" db="EMBL/GenBank/DDBJ databases">
        <authorList>
            <person name="Mah S.A."/>
            <person name="Swanson W.J."/>
            <person name="Moy G.W."/>
            <person name="Vacquier V.D."/>
        </authorList>
    </citation>
    <scope>NUCLEOTIDE SEQUENCE [LARGE SCALE GENOMIC DNA]</scope>
    <source>
        <strain evidence="4">129</strain>
    </source>
</reference>
<proteinExistence type="predicted"/>
<dbReference type="EMBL" id="MQVM01000001">
    <property type="protein sequence ID" value="ONH77909.1"/>
    <property type="molecule type" value="Genomic_DNA"/>
</dbReference>
<evidence type="ECO:0000256" key="1">
    <source>
        <dbReference type="SAM" id="Coils"/>
    </source>
</evidence>
<reference evidence="5" key="1">
    <citation type="journal article" date="2017" name="Genome Announc.">
        <title>Genome sequences of Cyberlindnera fabianii 65, Pichia kudriavzevii 129, and Saccharomyces cerevisiae 131 isolated from fermented masau fruits in Zimbabwe.</title>
        <authorList>
            <person name="van Rijswijck I.M.H."/>
            <person name="Derks M.F.L."/>
            <person name="Abee T."/>
            <person name="de Ridder D."/>
            <person name="Smid E.J."/>
        </authorList>
    </citation>
    <scope>NUCLEOTIDE SEQUENCE [LARGE SCALE GENOMIC DNA]</scope>
    <source>
        <strain evidence="5">129</strain>
    </source>
</reference>
<dbReference type="Proteomes" id="UP000249293">
    <property type="component" value="Chromosome 5"/>
</dbReference>
<accession>A0A1V2LUQ5</accession>
<feature type="compositionally biased region" description="Polar residues" evidence="2">
    <location>
        <begin position="23"/>
        <end position="36"/>
    </location>
</feature>